<evidence type="ECO:0000313" key="7">
    <source>
        <dbReference type="Proteomes" id="UP000037136"/>
    </source>
</evidence>
<evidence type="ECO:0000313" key="6">
    <source>
        <dbReference type="EMBL" id="PFH61449.1"/>
    </source>
</evidence>
<organism evidence="6 7">
    <name type="scientific">Ophiocordyceps unilateralis</name>
    <name type="common">Zombie-ant fungus</name>
    <name type="synonym">Torrubia unilateralis</name>
    <dbReference type="NCBI Taxonomy" id="268505"/>
    <lineage>
        <taxon>Eukaryota</taxon>
        <taxon>Fungi</taxon>
        <taxon>Dikarya</taxon>
        <taxon>Ascomycota</taxon>
        <taxon>Pezizomycotina</taxon>
        <taxon>Sordariomycetes</taxon>
        <taxon>Hypocreomycetidae</taxon>
        <taxon>Hypocreales</taxon>
        <taxon>Ophiocordycipitaceae</taxon>
        <taxon>Ophiocordyceps</taxon>
    </lineage>
</organism>
<dbReference type="Proteomes" id="UP000037136">
    <property type="component" value="Unassembled WGS sequence"/>
</dbReference>
<dbReference type="AlphaFoldDB" id="A0A2A9PJ98"/>
<dbReference type="SUPFAM" id="SSF53335">
    <property type="entry name" value="S-adenosyl-L-methionine-dependent methyltransferases"/>
    <property type="match status" value="1"/>
</dbReference>
<protein>
    <recommendedName>
        <fullName evidence="8">Methyltransferase domain-containing protein</fullName>
    </recommendedName>
</protein>
<evidence type="ECO:0000256" key="5">
    <source>
        <dbReference type="SAM" id="MobiDB-lite"/>
    </source>
</evidence>
<dbReference type="CDD" id="cd02440">
    <property type="entry name" value="AdoMet_MTases"/>
    <property type="match status" value="1"/>
</dbReference>
<dbReference type="PANTHER" id="PTHR32183:SF11">
    <property type="entry name" value="THIOL METHYLTRANSFERASE 2-RELATED"/>
    <property type="match status" value="1"/>
</dbReference>
<dbReference type="InterPro" id="IPR029063">
    <property type="entry name" value="SAM-dependent_MTases_sf"/>
</dbReference>
<comment type="caution">
    <text evidence="6">The sequence shown here is derived from an EMBL/GenBank/DDBJ whole genome shotgun (WGS) entry which is preliminary data.</text>
</comment>
<reference evidence="6 7" key="1">
    <citation type="journal article" date="2015" name="BMC Genomics">
        <title>Gene expression during zombie ant biting behavior reflects the complexity underlying fungal parasitic behavioral manipulation.</title>
        <authorList>
            <person name="de Bekker C."/>
            <person name="Ohm R.A."/>
            <person name="Loreto R.G."/>
            <person name="Sebastian A."/>
            <person name="Albert I."/>
            <person name="Merrow M."/>
            <person name="Brachmann A."/>
            <person name="Hughes D.P."/>
        </authorList>
    </citation>
    <scope>NUCLEOTIDE SEQUENCE [LARGE SCALE GENOMIC DNA]</scope>
    <source>
        <strain evidence="6 7">SC16a</strain>
    </source>
</reference>
<gene>
    <name evidence="6" type="ORF">XA68_17353</name>
</gene>
<dbReference type="Pfam" id="PF05724">
    <property type="entry name" value="TPMT"/>
    <property type="match status" value="1"/>
</dbReference>
<feature type="compositionally biased region" description="Low complexity" evidence="5">
    <location>
        <begin position="1"/>
        <end position="26"/>
    </location>
</feature>
<keyword evidence="1" id="KW-0597">Phosphoprotein</keyword>
<reference evidence="6 7" key="2">
    <citation type="journal article" date="2017" name="Sci. Rep.">
        <title>Ant-infecting Ophiocordyceps genomes reveal a high diversity of potential behavioral manipulation genes and a possible major role for enterotoxins.</title>
        <authorList>
            <person name="de Bekker C."/>
            <person name="Ohm R.A."/>
            <person name="Evans H.C."/>
            <person name="Brachmann A."/>
            <person name="Hughes D.P."/>
        </authorList>
    </citation>
    <scope>NUCLEOTIDE SEQUENCE [LARGE SCALE GENOMIC DNA]</scope>
    <source>
        <strain evidence="6 7">SC16a</strain>
    </source>
</reference>
<keyword evidence="4" id="KW-0949">S-adenosyl-L-methionine</keyword>
<dbReference type="Gene3D" id="3.40.50.150">
    <property type="entry name" value="Vaccinia Virus protein VP39"/>
    <property type="match status" value="1"/>
</dbReference>
<accession>A0A2A9PJ98</accession>
<evidence type="ECO:0000256" key="4">
    <source>
        <dbReference type="ARBA" id="ARBA00022691"/>
    </source>
</evidence>
<dbReference type="STRING" id="268505.A0A2A9PJ98"/>
<proteinExistence type="predicted"/>
<name>A0A2A9PJ98_OPHUN</name>
<evidence type="ECO:0000256" key="2">
    <source>
        <dbReference type="ARBA" id="ARBA00022603"/>
    </source>
</evidence>
<dbReference type="PANTHER" id="PTHR32183">
    <property type="match status" value="1"/>
</dbReference>
<evidence type="ECO:0000256" key="1">
    <source>
        <dbReference type="ARBA" id="ARBA00022553"/>
    </source>
</evidence>
<dbReference type="PROSITE" id="PS51585">
    <property type="entry name" value="SAM_MT_TPMT"/>
    <property type="match status" value="1"/>
</dbReference>
<dbReference type="GO" id="GO:0032259">
    <property type="term" value="P:methylation"/>
    <property type="evidence" value="ECO:0007669"/>
    <property type="project" value="UniProtKB-KW"/>
</dbReference>
<dbReference type="OrthoDB" id="276151at2759"/>
<keyword evidence="2" id="KW-0489">Methyltransferase</keyword>
<dbReference type="EMBL" id="LAZP02000071">
    <property type="protein sequence ID" value="PFH61449.1"/>
    <property type="molecule type" value="Genomic_DNA"/>
</dbReference>
<evidence type="ECO:0008006" key="8">
    <source>
        <dbReference type="Google" id="ProtNLM"/>
    </source>
</evidence>
<keyword evidence="3" id="KW-0808">Transferase</keyword>
<dbReference type="GO" id="GO:0008757">
    <property type="term" value="F:S-adenosylmethionine-dependent methyltransferase activity"/>
    <property type="evidence" value="ECO:0007669"/>
    <property type="project" value="InterPro"/>
</dbReference>
<dbReference type="InterPro" id="IPR008854">
    <property type="entry name" value="TPMT"/>
</dbReference>
<keyword evidence="7" id="KW-1185">Reference proteome</keyword>
<evidence type="ECO:0000256" key="3">
    <source>
        <dbReference type="ARBA" id="ARBA00022679"/>
    </source>
</evidence>
<sequence length="273" mass="28623">MSVLLPSSASSPSTSSTSPPATTAFATGGGGRPIPQSLVPPNGPSLALAEVLGQRPDLVPPPPPPTAPSSSSSSPAPRRRATALVPGCGLGHDALLLASFGYDVWGLDVVERNRSALGRLYPPVREAVGCGSVTWLVADFLADDWSLGLGFDLIFDYSFLCALSPTHRPRWAKRVAQLMVPGGRLVCLEYPSSKPMSEPGPPWGVSPELYEALLSAPGEAPAYRPDGTVVADPIAQPRHDALHRLGIIKPTRTHDAGTGPDGSVLDFISVWTR</sequence>
<feature type="region of interest" description="Disordered" evidence="5">
    <location>
        <begin position="1"/>
        <end position="81"/>
    </location>
</feature>
<feature type="compositionally biased region" description="Pro residues" evidence="5">
    <location>
        <begin position="58"/>
        <end position="67"/>
    </location>
</feature>